<sequence length="490" mass="53467">ILSSMIRARAKEMPNVSQVTEEENENTEKLKLRREVGLLSAVSLIAGTMVGSGIFMSPEWLLRSMGSPGGSLLIWAACGLLTMLSALSYAELGQFIAESGGEYIYLLRIFGQVPAFLLIFTSVLVVRPAGIAAVSLSLGEYLSAPFYPGCSPPQIVIKWIAAACILVLCTVNSINVRLATHIQTFFAAAKLIALLIIVVGGLVLLVNGQTSTFQNAFQGTQTSIGTIGVAFYQGLWSYEGWNNLNSVTEELKHPEVNLLRAVIIAVPLVTLLYLLVNVSYFAAMTPSEMTTSKAVAVTWGNKVLGSWAWLMPLSVVLSTFGSINGMFFTGGRVCYIAAREGQMPNILSMVHVRHFTPSPALIFTSIMSLIMIIPGNFGNLVNFFSFTAWIFYSMTFAGLLYLKIKKSDFPRAYKVPIIIPIFMLIAAVCLVVAPIVDNPKIEYLYVSLSILSGLIVYAFLYYFQCCPGLTKATLFLQLLLEVSPTDKDTN</sequence>
<keyword evidence="6 19" id="KW-0812">Transmembrane</keyword>
<dbReference type="PIRSF" id="PIRSF006060">
    <property type="entry name" value="AA_transporter"/>
    <property type="match status" value="1"/>
</dbReference>
<comment type="catalytic activity">
    <reaction evidence="11">
        <text>L-cystine(out) + L-arginine(in) = L-cystine(in) + L-arginine(out)</text>
        <dbReference type="Rhea" id="RHEA:71075"/>
        <dbReference type="ChEBI" id="CHEBI:32682"/>
        <dbReference type="ChEBI" id="CHEBI:35491"/>
    </reaction>
    <physiologicalReaction direction="left-to-right" evidence="11">
        <dbReference type="Rhea" id="RHEA:71076"/>
    </physiologicalReaction>
</comment>
<keyword evidence="4" id="KW-1003">Cell membrane</keyword>
<feature type="transmembrane region" description="Helical" evidence="19">
    <location>
        <begin position="218"/>
        <end position="238"/>
    </location>
</feature>
<comment type="catalytic activity">
    <reaction evidence="10">
        <text>L-lysine(out) + L-arginine(in) = L-lysine(in) + L-arginine(out)</text>
        <dbReference type="Rhea" id="RHEA:70827"/>
        <dbReference type="ChEBI" id="CHEBI:32551"/>
        <dbReference type="ChEBI" id="CHEBI:32682"/>
    </reaction>
    <physiologicalReaction direction="left-to-right" evidence="10">
        <dbReference type="Rhea" id="RHEA:70828"/>
    </physiologicalReaction>
</comment>
<evidence type="ECO:0000313" key="21">
    <source>
        <dbReference type="Proteomes" id="UP000008672"/>
    </source>
</evidence>
<dbReference type="EMBL" id="AFYH01117784">
    <property type="status" value="NOT_ANNOTATED_CDS"/>
    <property type="molecule type" value="Genomic_DNA"/>
</dbReference>
<keyword evidence="3" id="KW-0813">Transport</keyword>
<feature type="transmembrane region" description="Helical" evidence="19">
    <location>
        <begin position="36"/>
        <end position="57"/>
    </location>
</feature>
<dbReference type="InParanoid" id="H3AHW9"/>
<feature type="transmembrane region" description="Helical" evidence="19">
    <location>
        <begin position="72"/>
        <end position="92"/>
    </location>
</feature>
<comment type="catalytic activity">
    <reaction evidence="14">
        <text>L-leucine(out) + L-arginine(in) = L-leucine(in) + L-arginine(out)</text>
        <dbReference type="Rhea" id="RHEA:71059"/>
        <dbReference type="ChEBI" id="CHEBI:32682"/>
        <dbReference type="ChEBI" id="CHEBI:57427"/>
    </reaction>
    <physiologicalReaction direction="left-to-right" evidence="14">
        <dbReference type="Rhea" id="RHEA:71060"/>
    </physiologicalReaction>
</comment>
<dbReference type="Pfam" id="PF13520">
    <property type="entry name" value="AA_permease_2"/>
    <property type="match status" value="1"/>
</dbReference>
<protein>
    <recommendedName>
        <fullName evidence="15">b(0,+)-type amino acid transporter 1</fullName>
    </recommendedName>
    <alternativeName>
        <fullName evidence="16">Glycoprotein-associated amino acid transporter b0,+AT1</fullName>
    </alternativeName>
    <alternativeName>
        <fullName evidence="17">Solute carrier family 7 member 9</fullName>
    </alternativeName>
</protein>
<feature type="transmembrane region" description="Helical" evidence="19">
    <location>
        <begin position="359"/>
        <end position="377"/>
    </location>
</feature>
<dbReference type="GeneTree" id="ENSGT00940000162520"/>
<evidence type="ECO:0000256" key="19">
    <source>
        <dbReference type="SAM" id="Phobius"/>
    </source>
</evidence>
<evidence type="ECO:0000313" key="20">
    <source>
        <dbReference type="Ensembl" id="ENSLACP00000009240.1"/>
    </source>
</evidence>
<dbReference type="FunFam" id="1.20.1740.10:FF:000015">
    <property type="entry name" value="B(0,+)-type amino acid transporter 1"/>
    <property type="match status" value="1"/>
</dbReference>
<reference evidence="20" key="2">
    <citation type="submission" date="2025-08" db="UniProtKB">
        <authorList>
            <consortium name="Ensembl"/>
        </authorList>
    </citation>
    <scope>IDENTIFICATION</scope>
</reference>
<dbReference type="eggNOG" id="KOG1287">
    <property type="taxonomic scope" value="Eukaryota"/>
</dbReference>
<feature type="transmembrane region" description="Helical" evidence="19">
    <location>
        <begin position="258"/>
        <end position="283"/>
    </location>
</feature>
<feature type="transmembrane region" description="Helical" evidence="19">
    <location>
        <begin position="442"/>
        <end position="463"/>
    </location>
</feature>
<proteinExistence type="inferred from homology"/>
<keyword evidence="5" id="KW-0597">Phosphoprotein</keyword>
<keyword evidence="21" id="KW-1185">Reference proteome</keyword>
<organism evidence="20 21">
    <name type="scientific">Latimeria chalumnae</name>
    <name type="common">Coelacanth</name>
    <dbReference type="NCBI Taxonomy" id="7897"/>
    <lineage>
        <taxon>Eukaryota</taxon>
        <taxon>Metazoa</taxon>
        <taxon>Chordata</taxon>
        <taxon>Craniata</taxon>
        <taxon>Vertebrata</taxon>
        <taxon>Euteleostomi</taxon>
        <taxon>Coelacanthiformes</taxon>
        <taxon>Coelacanthidae</taxon>
        <taxon>Latimeria</taxon>
    </lineage>
</organism>
<keyword evidence="8 19" id="KW-0472">Membrane</keyword>
<accession>H3AHW9</accession>
<dbReference type="STRING" id="7897.ENSLACP00000009240"/>
<dbReference type="InterPro" id="IPR002293">
    <property type="entry name" value="AA/rel_permease1"/>
</dbReference>
<comment type="similarity">
    <text evidence="2">Belongs to the amino acid-polyamine-organocation (APC) superfamily.</text>
</comment>
<evidence type="ECO:0000256" key="16">
    <source>
        <dbReference type="ARBA" id="ARBA00079910"/>
    </source>
</evidence>
<dbReference type="AlphaFoldDB" id="H3AHW9"/>
<evidence type="ECO:0000256" key="14">
    <source>
        <dbReference type="ARBA" id="ARBA00052732"/>
    </source>
</evidence>
<evidence type="ECO:0000256" key="13">
    <source>
        <dbReference type="ARBA" id="ARBA00052179"/>
    </source>
</evidence>
<feature type="transmembrane region" description="Helical" evidence="19">
    <location>
        <begin position="383"/>
        <end position="402"/>
    </location>
</feature>
<evidence type="ECO:0000256" key="3">
    <source>
        <dbReference type="ARBA" id="ARBA00022448"/>
    </source>
</evidence>
<dbReference type="Gene3D" id="1.20.1740.10">
    <property type="entry name" value="Amino acid/polyamine transporter I"/>
    <property type="match status" value="1"/>
</dbReference>
<feature type="transmembrane region" description="Helical" evidence="19">
    <location>
        <begin position="156"/>
        <end position="174"/>
    </location>
</feature>
<dbReference type="GO" id="GO:0016324">
    <property type="term" value="C:apical plasma membrane"/>
    <property type="evidence" value="ECO:0007669"/>
    <property type="project" value="UniProtKB-SubCell"/>
</dbReference>
<reference evidence="21" key="1">
    <citation type="submission" date="2011-08" db="EMBL/GenBank/DDBJ databases">
        <title>The draft genome of Latimeria chalumnae.</title>
        <authorList>
            <person name="Di Palma F."/>
            <person name="Alfoldi J."/>
            <person name="Johnson J."/>
            <person name="Berlin A."/>
            <person name="Gnerre S."/>
            <person name="Jaffe D."/>
            <person name="MacCallum I."/>
            <person name="Young S."/>
            <person name="Walker B.J."/>
            <person name="Lander E."/>
            <person name="Lindblad-Toh K."/>
        </authorList>
    </citation>
    <scope>NUCLEOTIDE SEQUENCE [LARGE SCALE GENOMIC DNA]</scope>
    <source>
        <strain evidence="21">Wild caught</strain>
    </source>
</reference>
<comment type="catalytic activity">
    <reaction evidence="12">
        <text>L-histidine(out) + L-arginine(in) = L-histidine(in) + L-arginine(out)</text>
        <dbReference type="Rhea" id="RHEA:71063"/>
        <dbReference type="ChEBI" id="CHEBI:32682"/>
        <dbReference type="ChEBI" id="CHEBI:57595"/>
    </reaction>
    <physiologicalReaction direction="left-to-right" evidence="12">
        <dbReference type="Rhea" id="RHEA:71064"/>
    </physiologicalReaction>
</comment>
<gene>
    <name evidence="20" type="primary">LOC102354610</name>
</gene>
<evidence type="ECO:0000256" key="10">
    <source>
        <dbReference type="ARBA" id="ARBA00051323"/>
    </source>
</evidence>
<feature type="transmembrane region" description="Helical" evidence="19">
    <location>
        <begin position="414"/>
        <end position="436"/>
    </location>
</feature>
<evidence type="ECO:0000256" key="8">
    <source>
        <dbReference type="ARBA" id="ARBA00023136"/>
    </source>
</evidence>
<feature type="transmembrane region" description="Helical" evidence="19">
    <location>
        <begin position="186"/>
        <end position="206"/>
    </location>
</feature>
<dbReference type="Ensembl" id="ENSLACT00000009311.1">
    <property type="protein sequence ID" value="ENSLACP00000009240.1"/>
    <property type="gene ID" value="ENSLACG00000008153.1"/>
</dbReference>
<comment type="subcellular location">
    <subcellularLocation>
        <location evidence="1">Apical cell membrane</location>
        <topology evidence="1">Multi-pass membrane protein</topology>
    </subcellularLocation>
</comment>
<evidence type="ECO:0000256" key="17">
    <source>
        <dbReference type="ARBA" id="ARBA00083296"/>
    </source>
</evidence>
<evidence type="ECO:0000256" key="1">
    <source>
        <dbReference type="ARBA" id="ARBA00004424"/>
    </source>
</evidence>
<evidence type="ECO:0000256" key="12">
    <source>
        <dbReference type="ARBA" id="ARBA00051835"/>
    </source>
</evidence>
<evidence type="ECO:0000256" key="2">
    <source>
        <dbReference type="ARBA" id="ARBA00009523"/>
    </source>
</evidence>
<dbReference type="EMBL" id="AFYH01117786">
    <property type="status" value="NOT_ANNOTATED_CDS"/>
    <property type="molecule type" value="Genomic_DNA"/>
</dbReference>
<keyword evidence="7 19" id="KW-1133">Transmembrane helix</keyword>
<evidence type="ECO:0000256" key="5">
    <source>
        <dbReference type="ARBA" id="ARBA00022553"/>
    </source>
</evidence>
<evidence type="ECO:0000256" key="7">
    <source>
        <dbReference type="ARBA" id="ARBA00022989"/>
    </source>
</evidence>
<reference evidence="20" key="3">
    <citation type="submission" date="2025-09" db="UniProtKB">
        <authorList>
            <consortium name="Ensembl"/>
        </authorList>
    </citation>
    <scope>IDENTIFICATION</scope>
</reference>
<evidence type="ECO:0000256" key="6">
    <source>
        <dbReference type="ARBA" id="ARBA00022692"/>
    </source>
</evidence>
<comment type="catalytic activity">
    <reaction evidence="18">
        <text>L-phenylalanine(out) + L-arginine(in) = L-phenylalanine(in) + L-arginine(out)</text>
        <dbReference type="Rhea" id="RHEA:71067"/>
        <dbReference type="ChEBI" id="CHEBI:32682"/>
        <dbReference type="ChEBI" id="CHEBI:58095"/>
    </reaction>
    <physiologicalReaction direction="left-to-right" evidence="18">
        <dbReference type="Rhea" id="RHEA:71068"/>
    </physiologicalReaction>
</comment>
<dbReference type="InterPro" id="IPR050598">
    <property type="entry name" value="AminoAcid_Transporter"/>
</dbReference>
<feature type="transmembrane region" description="Helical" evidence="19">
    <location>
        <begin position="113"/>
        <end position="136"/>
    </location>
</feature>
<dbReference type="Proteomes" id="UP000008672">
    <property type="component" value="Unassembled WGS sequence"/>
</dbReference>
<keyword evidence="9" id="KW-1015">Disulfide bond</keyword>
<comment type="catalytic activity">
    <reaction evidence="13">
        <text>L-cysteine(out) + L-arginine(in) = L-cysteine(in) + L-arginine(out)</text>
        <dbReference type="Rhea" id="RHEA:71071"/>
        <dbReference type="ChEBI" id="CHEBI:32682"/>
        <dbReference type="ChEBI" id="CHEBI:35235"/>
    </reaction>
    <physiologicalReaction direction="left-to-right" evidence="13">
        <dbReference type="Rhea" id="RHEA:71072"/>
    </physiologicalReaction>
</comment>
<dbReference type="GO" id="GO:0015179">
    <property type="term" value="F:L-amino acid transmembrane transporter activity"/>
    <property type="evidence" value="ECO:0007669"/>
    <property type="project" value="TreeGrafter"/>
</dbReference>
<name>H3AHW9_LATCH</name>
<dbReference type="PANTHER" id="PTHR11785:SF340">
    <property type="entry name" value="AROMATIC-PREFERRING AMINO ACID TRANSPORTER"/>
    <property type="match status" value="1"/>
</dbReference>
<feature type="transmembrane region" description="Helical" evidence="19">
    <location>
        <begin position="309"/>
        <end position="338"/>
    </location>
</feature>
<dbReference type="EMBL" id="AFYH01117785">
    <property type="status" value="NOT_ANNOTATED_CDS"/>
    <property type="molecule type" value="Genomic_DNA"/>
</dbReference>
<evidence type="ECO:0000256" key="9">
    <source>
        <dbReference type="ARBA" id="ARBA00023157"/>
    </source>
</evidence>
<evidence type="ECO:0000256" key="4">
    <source>
        <dbReference type="ARBA" id="ARBA00022475"/>
    </source>
</evidence>
<dbReference type="HOGENOM" id="CLU_007946_3_0_1"/>
<dbReference type="PANTHER" id="PTHR11785">
    <property type="entry name" value="AMINO ACID TRANSPORTER"/>
    <property type="match status" value="1"/>
</dbReference>
<dbReference type="OMA" id="WVSARYT"/>
<evidence type="ECO:0000256" key="15">
    <source>
        <dbReference type="ARBA" id="ARBA00074336"/>
    </source>
</evidence>
<evidence type="ECO:0000256" key="18">
    <source>
        <dbReference type="ARBA" id="ARBA00093193"/>
    </source>
</evidence>
<evidence type="ECO:0000256" key="11">
    <source>
        <dbReference type="ARBA" id="ARBA00051814"/>
    </source>
</evidence>